<reference evidence="1" key="3">
    <citation type="submission" date="2022-06" db="UniProtKB">
        <authorList>
            <consortium name="EnsemblPlants"/>
        </authorList>
    </citation>
    <scope>IDENTIFICATION</scope>
</reference>
<proteinExistence type="predicted"/>
<dbReference type="AlphaFoldDB" id="A0A8R7PBS3"/>
<dbReference type="Proteomes" id="UP000015106">
    <property type="component" value="Chromosome 2"/>
</dbReference>
<reference evidence="1" key="2">
    <citation type="submission" date="2018-03" db="EMBL/GenBank/DDBJ databases">
        <title>The Triticum urartu genome reveals the dynamic nature of wheat genome evolution.</title>
        <authorList>
            <person name="Ling H."/>
            <person name="Ma B."/>
            <person name="Shi X."/>
            <person name="Liu H."/>
            <person name="Dong L."/>
            <person name="Sun H."/>
            <person name="Cao Y."/>
            <person name="Gao Q."/>
            <person name="Zheng S."/>
            <person name="Li Y."/>
            <person name="Yu Y."/>
            <person name="Du H."/>
            <person name="Qi M."/>
            <person name="Li Y."/>
            <person name="Yu H."/>
            <person name="Cui Y."/>
            <person name="Wang N."/>
            <person name="Chen C."/>
            <person name="Wu H."/>
            <person name="Zhao Y."/>
            <person name="Zhang J."/>
            <person name="Li Y."/>
            <person name="Zhou W."/>
            <person name="Zhang B."/>
            <person name="Hu W."/>
            <person name="Eijk M."/>
            <person name="Tang J."/>
            <person name="Witsenboer H."/>
            <person name="Zhao S."/>
            <person name="Li Z."/>
            <person name="Zhang A."/>
            <person name="Wang D."/>
            <person name="Liang C."/>
        </authorList>
    </citation>
    <scope>NUCLEOTIDE SEQUENCE [LARGE SCALE GENOMIC DNA]</scope>
    <source>
        <strain evidence="1">cv. G1812</strain>
    </source>
</reference>
<keyword evidence="2" id="KW-1185">Reference proteome</keyword>
<protein>
    <submittedName>
        <fullName evidence="1">Uncharacterized protein</fullName>
    </submittedName>
</protein>
<evidence type="ECO:0000313" key="2">
    <source>
        <dbReference type="Proteomes" id="UP000015106"/>
    </source>
</evidence>
<dbReference type="EnsemblPlants" id="TuG1812G0200001725.01.T03">
    <property type="protein sequence ID" value="TuG1812G0200001725.01.T03.cds375170"/>
    <property type="gene ID" value="TuG1812G0200001725.01"/>
</dbReference>
<evidence type="ECO:0000313" key="1">
    <source>
        <dbReference type="EnsemblPlants" id="TuG1812G0200001725.01.T03.cds375170"/>
    </source>
</evidence>
<reference evidence="2" key="1">
    <citation type="journal article" date="2013" name="Nature">
        <title>Draft genome of the wheat A-genome progenitor Triticum urartu.</title>
        <authorList>
            <person name="Ling H.Q."/>
            <person name="Zhao S."/>
            <person name="Liu D."/>
            <person name="Wang J."/>
            <person name="Sun H."/>
            <person name="Zhang C."/>
            <person name="Fan H."/>
            <person name="Li D."/>
            <person name="Dong L."/>
            <person name="Tao Y."/>
            <person name="Gao C."/>
            <person name="Wu H."/>
            <person name="Li Y."/>
            <person name="Cui Y."/>
            <person name="Guo X."/>
            <person name="Zheng S."/>
            <person name="Wang B."/>
            <person name="Yu K."/>
            <person name="Liang Q."/>
            <person name="Yang W."/>
            <person name="Lou X."/>
            <person name="Chen J."/>
            <person name="Feng M."/>
            <person name="Jian J."/>
            <person name="Zhang X."/>
            <person name="Luo G."/>
            <person name="Jiang Y."/>
            <person name="Liu J."/>
            <person name="Wang Z."/>
            <person name="Sha Y."/>
            <person name="Zhang B."/>
            <person name="Wu H."/>
            <person name="Tang D."/>
            <person name="Shen Q."/>
            <person name="Xue P."/>
            <person name="Zou S."/>
            <person name="Wang X."/>
            <person name="Liu X."/>
            <person name="Wang F."/>
            <person name="Yang Y."/>
            <person name="An X."/>
            <person name="Dong Z."/>
            <person name="Zhang K."/>
            <person name="Zhang X."/>
            <person name="Luo M.C."/>
            <person name="Dvorak J."/>
            <person name="Tong Y."/>
            <person name="Wang J."/>
            <person name="Yang H."/>
            <person name="Li Z."/>
            <person name="Wang D."/>
            <person name="Zhang A."/>
            <person name="Wang J."/>
        </authorList>
    </citation>
    <scope>NUCLEOTIDE SEQUENCE</scope>
    <source>
        <strain evidence="2">cv. G1812</strain>
    </source>
</reference>
<dbReference type="Gramene" id="TuG1812G0200001725.01.T03">
    <property type="protein sequence ID" value="TuG1812G0200001725.01.T03.cds375170"/>
    <property type="gene ID" value="TuG1812G0200001725.01"/>
</dbReference>
<organism evidence="1 2">
    <name type="scientific">Triticum urartu</name>
    <name type="common">Red wild einkorn</name>
    <name type="synonym">Crithodium urartu</name>
    <dbReference type="NCBI Taxonomy" id="4572"/>
    <lineage>
        <taxon>Eukaryota</taxon>
        <taxon>Viridiplantae</taxon>
        <taxon>Streptophyta</taxon>
        <taxon>Embryophyta</taxon>
        <taxon>Tracheophyta</taxon>
        <taxon>Spermatophyta</taxon>
        <taxon>Magnoliopsida</taxon>
        <taxon>Liliopsida</taxon>
        <taxon>Poales</taxon>
        <taxon>Poaceae</taxon>
        <taxon>BOP clade</taxon>
        <taxon>Pooideae</taxon>
        <taxon>Triticodae</taxon>
        <taxon>Triticeae</taxon>
        <taxon>Triticinae</taxon>
        <taxon>Triticum</taxon>
    </lineage>
</organism>
<accession>A0A8R7PBS3</accession>
<name>A0A8R7PBS3_TRIUA</name>
<sequence length="51" mass="5457">MSAIIYSFSFTGIPCHPCCSETYLQTCNLEKEGGKNSSVVVQIIGLLSSLS</sequence>